<evidence type="ECO:0000313" key="2">
    <source>
        <dbReference type="Proteomes" id="UP000287651"/>
    </source>
</evidence>
<accession>A0A426ZY38</accession>
<gene>
    <name evidence="1" type="ORF">B296_00009054</name>
</gene>
<sequence>MDVTDGAGRHSRVFGARVFLMNEIGDGPPHHIIRGPCVIPTCGTNHHGDGYPTLASCMLAERSLVLWNSRGRSPPAHHRKRPLSTGYGFGIWMAMDKVIFLTSHVKNFEAGLRVRLDLIDEIRVVAHLRVLRYKKAATKLYNQSLCPRVI</sequence>
<dbReference type="Proteomes" id="UP000287651">
    <property type="component" value="Unassembled WGS sequence"/>
</dbReference>
<protein>
    <submittedName>
        <fullName evidence="1">Uncharacterized protein</fullName>
    </submittedName>
</protein>
<dbReference type="AlphaFoldDB" id="A0A426ZY38"/>
<organism evidence="1 2">
    <name type="scientific">Ensete ventricosum</name>
    <name type="common">Abyssinian banana</name>
    <name type="synonym">Musa ensete</name>
    <dbReference type="NCBI Taxonomy" id="4639"/>
    <lineage>
        <taxon>Eukaryota</taxon>
        <taxon>Viridiplantae</taxon>
        <taxon>Streptophyta</taxon>
        <taxon>Embryophyta</taxon>
        <taxon>Tracheophyta</taxon>
        <taxon>Spermatophyta</taxon>
        <taxon>Magnoliopsida</taxon>
        <taxon>Liliopsida</taxon>
        <taxon>Zingiberales</taxon>
        <taxon>Musaceae</taxon>
        <taxon>Ensete</taxon>
    </lineage>
</organism>
<name>A0A426ZY38_ENSVE</name>
<proteinExistence type="predicted"/>
<dbReference type="EMBL" id="AMZH03004524">
    <property type="protein sequence ID" value="RRT68949.1"/>
    <property type="molecule type" value="Genomic_DNA"/>
</dbReference>
<reference evidence="1 2" key="1">
    <citation type="journal article" date="2014" name="Agronomy (Basel)">
        <title>A Draft Genome Sequence for Ensete ventricosum, the Drought-Tolerant Tree Against Hunger.</title>
        <authorList>
            <person name="Harrison J."/>
            <person name="Moore K.A."/>
            <person name="Paszkiewicz K."/>
            <person name="Jones T."/>
            <person name="Grant M."/>
            <person name="Ambacheew D."/>
            <person name="Muzemil S."/>
            <person name="Studholme D.J."/>
        </authorList>
    </citation>
    <scope>NUCLEOTIDE SEQUENCE [LARGE SCALE GENOMIC DNA]</scope>
</reference>
<evidence type="ECO:0000313" key="1">
    <source>
        <dbReference type="EMBL" id="RRT68949.1"/>
    </source>
</evidence>
<comment type="caution">
    <text evidence="1">The sequence shown here is derived from an EMBL/GenBank/DDBJ whole genome shotgun (WGS) entry which is preliminary data.</text>
</comment>